<evidence type="ECO:0000256" key="1">
    <source>
        <dbReference type="SAM" id="MobiDB-lite"/>
    </source>
</evidence>
<evidence type="ECO:0000313" key="3">
    <source>
        <dbReference type="EMBL" id="BBZ40811.1"/>
    </source>
</evidence>
<sequence length="141" mass="15641">MTLFASSIFSTSDTRLVRKIERDSAILKELPETAKPVMEDLIRYEVQQHSDRRKQRAVRHINPVAVAGMIIIAGITFALGWGLAYLAVKHGWFWWIPFGALTGFGLLLMASGGRTVVYYGDEAPGRPSKQRQPSPPANSGE</sequence>
<dbReference type="EMBL" id="AP022613">
    <property type="protein sequence ID" value="BBZ40811.1"/>
    <property type="molecule type" value="Genomic_DNA"/>
</dbReference>
<feature type="transmembrane region" description="Helical" evidence="2">
    <location>
        <begin position="61"/>
        <end position="86"/>
    </location>
</feature>
<keyword evidence="2" id="KW-0472">Membrane</keyword>
<organism evidence="3 4">
    <name type="scientific">Mycobacterium conspicuum</name>
    <dbReference type="NCBI Taxonomy" id="44010"/>
    <lineage>
        <taxon>Bacteria</taxon>
        <taxon>Bacillati</taxon>
        <taxon>Actinomycetota</taxon>
        <taxon>Actinomycetes</taxon>
        <taxon>Mycobacteriales</taxon>
        <taxon>Mycobacteriaceae</taxon>
        <taxon>Mycobacterium</taxon>
    </lineage>
</organism>
<dbReference type="AlphaFoldDB" id="A0A7I7YJ20"/>
<protein>
    <submittedName>
        <fullName evidence="3">Uncharacterized protein</fullName>
    </submittedName>
</protein>
<name>A0A7I7YJ20_9MYCO</name>
<accession>A0A7I7YJ20</accession>
<keyword evidence="2" id="KW-1133">Transmembrane helix</keyword>
<evidence type="ECO:0000313" key="4">
    <source>
        <dbReference type="Proteomes" id="UP000467385"/>
    </source>
</evidence>
<proteinExistence type="predicted"/>
<reference evidence="3 4" key="1">
    <citation type="journal article" date="2019" name="Emerg. Microbes Infect.">
        <title>Comprehensive subspecies identification of 175 nontuberculous mycobacteria species based on 7547 genomic profiles.</title>
        <authorList>
            <person name="Matsumoto Y."/>
            <person name="Kinjo T."/>
            <person name="Motooka D."/>
            <person name="Nabeya D."/>
            <person name="Jung N."/>
            <person name="Uechi K."/>
            <person name="Horii T."/>
            <person name="Iida T."/>
            <person name="Fujita J."/>
            <person name="Nakamura S."/>
        </authorList>
    </citation>
    <scope>NUCLEOTIDE SEQUENCE [LARGE SCALE GENOMIC DNA]</scope>
    <source>
        <strain evidence="3 4">JCM 14738</strain>
    </source>
</reference>
<dbReference type="Proteomes" id="UP000467385">
    <property type="component" value="Chromosome"/>
</dbReference>
<evidence type="ECO:0000256" key="2">
    <source>
        <dbReference type="SAM" id="Phobius"/>
    </source>
</evidence>
<keyword evidence="2" id="KW-0812">Transmembrane</keyword>
<feature type="region of interest" description="Disordered" evidence="1">
    <location>
        <begin position="121"/>
        <end position="141"/>
    </location>
</feature>
<keyword evidence="4" id="KW-1185">Reference proteome</keyword>
<feature type="transmembrane region" description="Helical" evidence="2">
    <location>
        <begin position="92"/>
        <end position="110"/>
    </location>
</feature>
<gene>
    <name evidence="3" type="ORF">MCNS_38740</name>
</gene>